<dbReference type="Proteomes" id="UP000009234">
    <property type="component" value="Chromosome"/>
</dbReference>
<feature type="transmembrane region" description="Helical" evidence="8">
    <location>
        <begin position="30"/>
        <end position="48"/>
    </location>
</feature>
<keyword evidence="10" id="KW-1185">Reference proteome</keyword>
<dbReference type="AlphaFoldDB" id="F6DVG8"/>
<reference evidence="10" key="1">
    <citation type="submission" date="2011-05" db="EMBL/GenBank/DDBJ databases">
        <title>Complete sequence of Desulfotomaculum ruminis DSM 2154.</title>
        <authorList>
            <person name="Lucas S."/>
            <person name="Copeland A."/>
            <person name="Lapidus A."/>
            <person name="Cheng J.-F."/>
            <person name="Goodwin L."/>
            <person name="Pitluck S."/>
            <person name="Lu M."/>
            <person name="Detter J.C."/>
            <person name="Han C."/>
            <person name="Tapia R."/>
            <person name="Land M."/>
            <person name="Hauser L."/>
            <person name="Kyrpides N."/>
            <person name="Ivanova N."/>
            <person name="Mikhailova N."/>
            <person name="Pagani I."/>
            <person name="Stams A.J.M."/>
            <person name="Plugge C.M."/>
            <person name="Muyzer G."/>
            <person name="Kuever J."/>
            <person name="Parshina S.N."/>
            <person name="Ivanova A.E."/>
            <person name="Nazina T.N."/>
            <person name="Brambilla E."/>
            <person name="Spring S."/>
            <person name="Klenk H.-P."/>
            <person name="Woyke T."/>
        </authorList>
    </citation>
    <scope>NUCLEOTIDE SEQUENCE [LARGE SCALE GENOMIC DNA]</scope>
    <source>
        <strain evidence="10">ATCC 23193 / DSM 2154 / NCIB 8452 / DL</strain>
    </source>
</reference>
<evidence type="ECO:0000256" key="8">
    <source>
        <dbReference type="SAM" id="Phobius"/>
    </source>
</evidence>
<feature type="transmembrane region" description="Helical" evidence="8">
    <location>
        <begin position="147"/>
        <end position="167"/>
    </location>
</feature>
<keyword evidence="6 8" id="KW-1133">Transmembrane helix</keyword>
<dbReference type="eggNOG" id="COG4512">
    <property type="taxonomic scope" value="Bacteria"/>
</dbReference>
<keyword evidence="5" id="KW-0378">Hydrolase</keyword>
<keyword evidence="4 8" id="KW-0812">Transmembrane</keyword>
<evidence type="ECO:0000256" key="5">
    <source>
        <dbReference type="ARBA" id="ARBA00022801"/>
    </source>
</evidence>
<feature type="transmembrane region" description="Helical" evidence="8">
    <location>
        <begin position="83"/>
        <end position="99"/>
    </location>
</feature>
<dbReference type="GO" id="GO:0008233">
    <property type="term" value="F:peptidase activity"/>
    <property type="evidence" value="ECO:0007669"/>
    <property type="project" value="UniProtKB-KW"/>
</dbReference>
<evidence type="ECO:0000256" key="6">
    <source>
        <dbReference type="ARBA" id="ARBA00022989"/>
    </source>
</evidence>
<evidence type="ECO:0000256" key="1">
    <source>
        <dbReference type="ARBA" id="ARBA00022475"/>
    </source>
</evidence>
<dbReference type="GO" id="GO:0009372">
    <property type="term" value="P:quorum sensing"/>
    <property type="evidence" value="ECO:0007669"/>
    <property type="project" value="UniProtKB-KW"/>
</dbReference>
<feature type="transmembrane region" description="Helical" evidence="8">
    <location>
        <begin position="173"/>
        <end position="193"/>
    </location>
</feature>
<evidence type="ECO:0000256" key="2">
    <source>
        <dbReference type="ARBA" id="ARBA00022654"/>
    </source>
</evidence>
<evidence type="ECO:0000256" key="7">
    <source>
        <dbReference type="ARBA" id="ARBA00023136"/>
    </source>
</evidence>
<evidence type="ECO:0000256" key="4">
    <source>
        <dbReference type="ARBA" id="ARBA00022692"/>
    </source>
</evidence>
<dbReference type="GO" id="GO:0016020">
    <property type="term" value="C:membrane"/>
    <property type="evidence" value="ECO:0007669"/>
    <property type="project" value="InterPro"/>
</dbReference>
<dbReference type="RefSeq" id="WP_013843174.1">
    <property type="nucleotide sequence ID" value="NC_015589.1"/>
</dbReference>
<feature type="transmembrane region" description="Helical" evidence="8">
    <location>
        <begin position="105"/>
        <end position="126"/>
    </location>
</feature>
<keyword evidence="1" id="KW-1003">Cell membrane</keyword>
<evidence type="ECO:0000313" key="9">
    <source>
        <dbReference type="EMBL" id="AEG61428.1"/>
    </source>
</evidence>
<accession>F6DVG8</accession>
<keyword evidence="3" id="KW-0645">Protease</keyword>
<evidence type="ECO:0000256" key="3">
    <source>
        <dbReference type="ARBA" id="ARBA00022670"/>
    </source>
</evidence>
<dbReference type="OrthoDB" id="2854767at2"/>
<gene>
    <name evidence="9" type="ordered locus">Desru_3222</name>
</gene>
<keyword evidence="2" id="KW-0673">Quorum sensing</keyword>
<dbReference type="GO" id="GO:0006508">
    <property type="term" value="P:proteolysis"/>
    <property type="evidence" value="ECO:0007669"/>
    <property type="project" value="UniProtKB-KW"/>
</dbReference>
<dbReference type="STRING" id="696281.Desru_3222"/>
<protein>
    <submittedName>
        <fullName evidence="9">Accessory gene regulator B</fullName>
    </submittedName>
</protein>
<organism evidence="9 10">
    <name type="scientific">Desulforamulus ruminis (strain ATCC 23193 / DSM 2154 / NCIMB 8452 / DL)</name>
    <name type="common">Desulfotomaculum ruminis</name>
    <dbReference type="NCBI Taxonomy" id="696281"/>
    <lineage>
        <taxon>Bacteria</taxon>
        <taxon>Bacillati</taxon>
        <taxon>Bacillota</taxon>
        <taxon>Clostridia</taxon>
        <taxon>Eubacteriales</taxon>
        <taxon>Peptococcaceae</taxon>
        <taxon>Desulforamulus</taxon>
    </lineage>
</organism>
<proteinExistence type="predicted"/>
<keyword evidence="7 8" id="KW-0472">Membrane</keyword>
<dbReference type="SMART" id="SM00793">
    <property type="entry name" value="AgrB"/>
    <property type="match status" value="1"/>
</dbReference>
<dbReference type="InterPro" id="IPR006741">
    <property type="entry name" value="AgrB"/>
</dbReference>
<dbReference type="EMBL" id="CP002780">
    <property type="protein sequence ID" value="AEG61428.1"/>
    <property type="molecule type" value="Genomic_DNA"/>
</dbReference>
<reference evidence="9 10" key="2">
    <citation type="journal article" date="2012" name="Stand. Genomic Sci.">
        <title>Complete genome sequence of the sulfate-reducing firmicute Desulfotomaculum ruminis type strain (DL(T)).</title>
        <authorList>
            <person name="Spring S."/>
            <person name="Visser M."/>
            <person name="Lu M."/>
            <person name="Copeland A."/>
            <person name="Lapidus A."/>
            <person name="Lucas S."/>
            <person name="Cheng J.F."/>
            <person name="Han C."/>
            <person name="Tapia R."/>
            <person name="Goodwin L.A."/>
            <person name="Pitluck S."/>
            <person name="Ivanova N."/>
            <person name="Land M."/>
            <person name="Hauser L."/>
            <person name="Larimer F."/>
            <person name="Rohde M."/>
            <person name="Goker M."/>
            <person name="Detter J.C."/>
            <person name="Kyrpides N.C."/>
            <person name="Woyke T."/>
            <person name="Schaap P.J."/>
            <person name="Plugge C.M."/>
            <person name="Muyzer G."/>
            <person name="Kuever J."/>
            <person name="Pereira I.A."/>
            <person name="Parshina S.N."/>
            <person name="Bernier-Latmani R."/>
            <person name="Stams A.J."/>
            <person name="Klenk H.P."/>
        </authorList>
    </citation>
    <scope>NUCLEOTIDE SEQUENCE [LARGE SCALE GENOMIC DNA]</scope>
    <source>
        <strain evidence="10">ATCC 23193 / DSM 2154 / NCIB 8452 / DL</strain>
    </source>
</reference>
<sequence length="211" mass="23341">MDLHILASNMAQHMAKAVGMEKDKMDTLRFGLEIILGALIKGLVLFLLAYLLGIVPHVAAGLATAGLFRLLSGGAHCTSYGRCLTFGVLIYLFLGKLALQMESFFSQSILSVLVCCVTFVAFLCTVKWAPGEVPYRTMDKPREKTKFKILSLMYLLVWLALILHLIGEVDNSVLVAATLALILQTISFIPWGYRLITRADGFMIQLTKRRG</sequence>
<evidence type="ECO:0000313" key="10">
    <source>
        <dbReference type="Proteomes" id="UP000009234"/>
    </source>
</evidence>
<name>F6DVG8_DESRL</name>
<dbReference type="HOGENOM" id="CLU_098969_0_0_9"/>
<dbReference type="Pfam" id="PF04647">
    <property type="entry name" value="AgrB"/>
    <property type="match status" value="1"/>
</dbReference>
<dbReference type="KEGG" id="dru:Desru_3222"/>